<dbReference type="RefSeq" id="WP_011077564.1">
    <property type="nucleotide sequence ID" value="NC_004432.1"/>
</dbReference>
<dbReference type="InterPro" id="IPR045595">
    <property type="entry name" value="SufBD_N"/>
</dbReference>
<dbReference type="PANTHER" id="PTHR30508">
    <property type="entry name" value="FES CLUSTER ASSEMBLY PROTEIN SUF"/>
    <property type="match status" value="1"/>
</dbReference>
<organism evidence="4 5">
    <name type="scientific">Malacoplasma penetrans (strain HF-2)</name>
    <name type="common">Mycoplasma penetrans</name>
    <dbReference type="NCBI Taxonomy" id="272633"/>
    <lineage>
        <taxon>Bacteria</taxon>
        <taxon>Bacillati</taxon>
        <taxon>Mycoplasmatota</taxon>
        <taxon>Mycoplasmoidales</taxon>
        <taxon>Mycoplasmoidaceae</taxon>
        <taxon>Malacoplasma</taxon>
    </lineage>
</organism>
<feature type="domain" description="SUF system FeS cluster assembly SufBD core" evidence="2">
    <location>
        <begin position="202"/>
        <end position="436"/>
    </location>
</feature>
<sequence length="465" mass="52624">MIEKKEVDQEYKYGFSDGENSILNTKKGLSVDVIKQISKIKNEPEWMLDIRLKAYEKFLQTPNPDWGADLSNINYDDIIYYTSSTKKMESYWDKVPEQIKKTFEKLGIPEAEAKFLNGVSAQYDSETVYKKLEEELVQKGVIFTNVETAVLKYPKLVKKFFGKLVPYDDNKFAMLNTAVWSGGSFVYVPKNVHLEKPLQAYFRINGISSGQFERTLIIVDEGASVHYVEGCTAPVYSESNLHAAVVECYVHKNAKLKYTTIQNWSKNVLNLVTKRAIVHENANMSWIDGNIGAGINMKYPSSVLAGKYASSDCISIAIASNNVVQDAGAKMIHLAPYTKSRIVSKSVSFNGGDTRYRGLVKMEKDAVHSHSRVECDTLLLDEISRSDTIPLEIIKNKQSFLEHEAKVSNISEEQLFYFMNKGISKDEAEYLIVMGFLEPFSKELPMEYAIELNRLIKLDMEGSVG</sequence>
<dbReference type="Pfam" id="PF19295">
    <property type="entry name" value="SufBD_N"/>
    <property type="match status" value="1"/>
</dbReference>
<reference evidence="4 5" key="1">
    <citation type="journal article" date="2002" name="Nucleic Acids Res.">
        <title>The complete genomic sequence of Mycoplasma penetrans, an intracellular bacterial pathogen in humans.</title>
        <authorList>
            <person name="Sasaki Y."/>
            <person name="Ishikawa J."/>
            <person name="Yamashita A."/>
            <person name="Oshima K."/>
            <person name="Kenri T."/>
            <person name="Furuya K."/>
            <person name="Yoshino C."/>
            <person name="Horino A."/>
            <person name="Shiba T."/>
            <person name="Sasaki T."/>
            <person name="Hattori M."/>
        </authorList>
    </citation>
    <scope>NUCLEOTIDE SEQUENCE [LARGE SCALE GENOMIC DNA]</scope>
    <source>
        <strain evidence="4 5">HF-2</strain>
    </source>
</reference>
<evidence type="ECO:0000256" key="1">
    <source>
        <dbReference type="ARBA" id="ARBA00043967"/>
    </source>
</evidence>
<keyword evidence="5" id="KW-1185">Reference proteome</keyword>
<dbReference type="PANTHER" id="PTHR30508:SF1">
    <property type="entry name" value="UPF0051 PROTEIN ABCI8, CHLOROPLASTIC-RELATED"/>
    <property type="match status" value="1"/>
</dbReference>
<dbReference type="InterPro" id="IPR010231">
    <property type="entry name" value="SUF_FeS_clus_asmbl_SufB"/>
</dbReference>
<evidence type="ECO:0000313" key="4">
    <source>
        <dbReference type="EMBL" id="BAC44535.1"/>
    </source>
</evidence>
<dbReference type="SUPFAM" id="SSF101960">
    <property type="entry name" value="Stabilizer of iron transporter SufD"/>
    <property type="match status" value="1"/>
</dbReference>
<dbReference type="KEGG" id="mpe:MYPE7410"/>
<dbReference type="EMBL" id="BA000026">
    <property type="protein sequence ID" value="BAC44535.1"/>
    <property type="molecule type" value="Genomic_DNA"/>
</dbReference>
<evidence type="ECO:0000259" key="3">
    <source>
        <dbReference type="Pfam" id="PF19295"/>
    </source>
</evidence>
<accession>Q8EV26</accession>
<dbReference type="InParanoid" id="Q8EV26"/>
<dbReference type="NCBIfam" id="TIGR01980">
    <property type="entry name" value="sufB"/>
    <property type="match status" value="1"/>
</dbReference>
<dbReference type="AlphaFoldDB" id="Q8EV26"/>
<dbReference type="FunCoup" id="Q8EV26">
    <property type="interactions" value="99"/>
</dbReference>
<protein>
    <recommendedName>
        <fullName evidence="6">Fe-S cluster assembly protein SufB</fullName>
    </recommendedName>
</protein>
<evidence type="ECO:0008006" key="6">
    <source>
        <dbReference type="Google" id="ProtNLM"/>
    </source>
</evidence>
<dbReference type="eggNOG" id="COG0719">
    <property type="taxonomic scope" value="Bacteria"/>
</dbReference>
<dbReference type="Proteomes" id="UP000002522">
    <property type="component" value="Chromosome"/>
</dbReference>
<dbReference type="GO" id="GO:0016226">
    <property type="term" value="P:iron-sulfur cluster assembly"/>
    <property type="evidence" value="ECO:0007669"/>
    <property type="project" value="InterPro"/>
</dbReference>
<dbReference type="HOGENOM" id="CLU_026231_0_1_14"/>
<name>Q8EV26_MALP2</name>
<dbReference type="InterPro" id="IPR000825">
    <property type="entry name" value="SUF_FeS_clus_asmbl_SufBD_core"/>
</dbReference>
<proteinExistence type="inferred from homology"/>
<dbReference type="InterPro" id="IPR055346">
    <property type="entry name" value="Fe-S_cluster_assembly_SufBD"/>
</dbReference>
<evidence type="ECO:0000259" key="2">
    <source>
        <dbReference type="Pfam" id="PF01458"/>
    </source>
</evidence>
<dbReference type="Pfam" id="PF01458">
    <property type="entry name" value="SUFBD_core"/>
    <property type="match status" value="1"/>
</dbReference>
<dbReference type="InterPro" id="IPR037284">
    <property type="entry name" value="SUF_FeS_clus_asmbl_SufBD_sf"/>
</dbReference>
<dbReference type="STRING" id="272633.gene:10731864"/>
<comment type="similarity">
    <text evidence="1">Belongs to the iron-sulfur cluster assembly SufBD family.</text>
</comment>
<evidence type="ECO:0000313" key="5">
    <source>
        <dbReference type="Proteomes" id="UP000002522"/>
    </source>
</evidence>
<gene>
    <name evidence="4" type="ordered locus">MYPE7410</name>
</gene>
<feature type="domain" description="SUF system FeS cluster assembly SufBD N-terminal" evidence="3">
    <location>
        <begin position="74"/>
        <end position="199"/>
    </location>
</feature>